<evidence type="ECO:0000313" key="9">
    <source>
        <dbReference type="EMBL" id="NJR77310.1"/>
    </source>
</evidence>
<evidence type="ECO:0000256" key="8">
    <source>
        <dbReference type="SAM" id="Phobius"/>
    </source>
</evidence>
<dbReference type="Pfam" id="PF09594">
    <property type="entry name" value="GT87"/>
    <property type="match status" value="1"/>
</dbReference>
<comment type="similarity">
    <text evidence="7">Belongs to the glycosyltransferase 87 family.</text>
</comment>
<evidence type="ECO:0000256" key="4">
    <source>
        <dbReference type="ARBA" id="ARBA00022692"/>
    </source>
</evidence>
<dbReference type="InterPro" id="IPR018584">
    <property type="entry name" value="GT87"/>
</dbReference>
<protein>
    <submittedName>
        <fullName evidence="9">DUF2029 domain-containing protein</fullName>
    </submittedName>
</protein>
<dbReference type="Proteomes" id="UP000732399">
    <property type="component" value="Unassembled WGS sequence"/>
</dbReference>
<keyword evidence="3" id="KW-0808">Transferase</keyword>
<proteinExistence type="inferred from homology"/>
<name>A0ABX1CH19_9SPHN</name>
<sequence length="382" mass="39957">MSDGRWHDGWRWAAIACLTIVATAHAVNIADPFGMDFVSFYAAGRLALAGTAADAWNLARHQAMELTAVAERMGMPFPYPPFFLFLVTPFALLPFGGAALAWTVATLAALLAAWRALMPGAVRLAMAFPPVVAAGVIAQNGLLSAALMGGGVALLARRPWVAGVLFGALAYKPQLGLAIPLALLAVAAWRSIAAAVLTLAALSLASLALFGPAAWTGFVELLPLYGRIATQDLVGWQKMASLYALARAGGVPDPLAWAIHVAGAAAAVALMLRTWRTTDDPLARAGTLGIASATISPYLYLYDQAILLPAVGHLLARGMRQRTAALLYAVPALAFAMIATEAGRLPAAPLLTLALLALAWRQHLAATHRDGPRRLRTTPAAG</sequence>
<evidence type="ECO:0000256" key="1">
    <source>
        <dbReference type="ARBA" id="ARBA00004651"/>
    </source>
</evidence>
<keyword evidence="4 8" id="KW-0812">Transmembrane</keyword>
<feature type="transmembrane region" description="Helical" evidence="8">
    <location>
        <begin position="192"/>
        <end position="215"/>
    </location>
</feature>
<evidence type="ECO:0000256" key="3">
    <source>
        <dbReference type="ARBA" id="ARBA00022679"/>
    </source>
</evidence>
<evidence type="ECO:0000256" key="5">
    <source>
        <dbReference type="ARBA" id="ARBA00022989"/>
    </source>
</evidence>
<keyword evidence="2" id="KW-1003">Cell membrane</keyword>
<organism evidence="9 10">
    <name type="scientific">Sphingomonas corticis</name>
    <dbReference type="NCBI Taxonomy" id="2722791"/>
    <lineage>
        <taxon>Bacteria</taxon>
        <taxon>Pseudomonadati</taxon>
        <taxon>Pseudomonadota</taxon>
        <taxon>Alphaproteobacteria</taxon>
        <taxon>Sphingomonadales</taxon>
        <taxon>Sphingomonadaceae</taxon>
        <taxon>Sphingomonas</taxon>
    </lineage>
</organism>
<comment type="subcellular location">
    <subcellularLocation>
        <location evidence="1">Cell membrane</location>
        <topology evidence="1">Multi-pass membrane protein</topology>
    </subcellularLocation>
</comment>
<reference evidence="9 10" key="1">
    <citation type="submission" date="2020-03" db="EMBL/GenBank/DDBJ databases">
        <authorList>
            <person name="Wang L."/>
            <person name="He N."/>
            <person name="Li Y."/>
            <person name="Fang Y."/>
            <person name="Zhang F."/>
        </authorList>
    </citation>
    <scope>NUCLEOTIDE SEQUENCE [LARGE SCALE GENOMIC DNA]</scope>
    <source>
        <strain evidence="9 10">36D10-4-7</strain>
    </source>
</reference>
<comment type="caution">
    <text evidence="9">The sequence shown here is derived from an EMBL/GenBank/DDBJ whole genome shotgun (WGS) entry which is preliminary data.</text>
</comment>
<dbReference type="RefSeq" id="WP_168132811.1">
    <property type="nucleotide sequence ID" value="NZ_JAAVJH010000001.1"/>
</dbReference>
<keyword evidence="10" id="KW-1185">Reference proteome</keyword>
<evidence type="ECO:0000313" key="10">
    <source>
        <dbReference type="Proteomes" id="UP000732399"/>
    </source>
</evidence>
<dbReference type="EMBL" id="JAAVJH010000001">
    <property type="protein sequence ID" value="NJR77310.1"/>
    <property type="molecule type" value="Genomic_DNA"/>
</dbReference>
<keyword evidence="5 8" id="KW-1133">Transmembrane helix</keyword>
<evidence type="ECO:0000256" key="6">
    <source>
        <dbReference type="ARBA" id="ARBA00023136"/>
    </source>
</evidence>
<keyword evidence="6 8" id="KW-0472">Membrane</keyword>
<feature type="transmembrane region" description="Helical" evidence="8">
    <location>
        <begin position="124"/>
        <end position="148"/>
    </location>
</feature>
<feature type="transmembrane region" description="Helical" evidence="8">
    <location>
        <begin position="160"/>
        <end position="185"/>
    </location>
</feature>
<gene>
    <name evidence="9" type="ORF">HBH26_01625</name>
</gene>
<feature type="transmembrane region" description="Helical" evidence="8">
    <location>
        <begin position="82"/>
        <end position="112"/>
    </location>
</feature>
<accession>A0ABX1CH19</accession>
<feature type="transmembrane region" description="Helical" evidence="8">
    <location>
        <begin position="323"/>
        <end position="340"/>
    </location>
</feature>
<evidence type="ECO:0000256" key="2">
    <source>
        <dbReference type="ARBA" id="ARBA00022475"/>
    </source>
</evidence>
<evidence type="ECO:0000256" key="7">
    <source>
        <dbReference type="ARBA" id="ARBA00024033"/>
    </source>
</evidence>
<feature type="transmembrane region" description="Helical" evidence="8">
    <location>
        <begin position="255"/>
        <end position="275"/>
    </location>
</feature>